<accession>A0A8S9A1F0</accession>
<protein>
    <submittedName>
        <fullName evidence="2">Uncharacterized protein</fullName>
    </submittedName>
</protein>
<dbReference type="VEuPathDB" id="FungiDB:SMAC_09623"/>
<evidence type="ECO:0000256" key="1">
    <source>
        <dbReference type="SAM" id="MobiDB-lite"/>
    </source>
</evidence>
<feature type="compositionally biased region" description="Polar residues" evidence="1">
    <location>
        <begin position="59"/>
        <end position="81"/>
    </location>
</feature>
<dbReference type="Proteomes" id="UP000433876">
    <property type="component" value="Unassembled WGS sequence"/>
</dbReference>
<feature type="region of interest" description="Disordered" evidence="1">
    <location>
        <begin position="1"/>
        <end position="32"/>
    </location>
</feature>
<sequence length="315" mass="34927">MTAANSPDQRYPFISNSKKGDGMPETLPPGDHSFSQQVMYNSPAVCGVVAQFPHQVRSSSMYESTPSSFSGEHQVPSPTSVGHQQMHMGSQHHHQPQKVQDEQSGQAMVTMQSMQGAPSIYPPSYLDTMDARSRYSPDFPHFSQAGPFASHEAAMDMVQTSRAVAARPTILPYNGEGRASTSTQGRREFPWTERHTEVLRQGKRAGKSAPEIVKDLYQIDGVERTPNLVSKRWGKIRQGCINKHDMDSIVEAVCPDMVRKVYGELSNLDFAQMPNLSIQLVEAERQVKGILRKHMVKGVQEVVLKLISNDASFSA</sequence>
<reference evidence="2 3" key="1">
    <citation type="submission" date="2017-07" db="EMBL/GenBank/DDBJ databases">
        <title>Genome sequence of the Sordaria macrospora wild type strain R19027.</title>
        <authorList>
            <person name="Nowrousian M."/>
            <person name="Teichert I."/>
            <person name="Kueck U."/>
        </authorList>
    </citation>
    <scope>NUCLEOTIDE SEQUENCE [LARGE SCALE GENOMIC DNA]</scope>
    <source>
        <strain evidence="2 3">R19027</strain>
        <tissue evidence="2">Mycelium</tissue>
    </source>
</reference>
<evidence type="ECO:0000313" key="2">
    <source>
        <dbReference type="EMBL" id="KAA8635578.1"/>
    </source>
</evidence>
<feature type="region of interest" description="Disordered" evidence="1">
    <location>
        <begin position="59"/>
        <end position="110"/>
    </location>
</feature>
<dbReference type="OMA" id="HTESKWT"/>
<dbReference type="AlphaFoldDB" id="A0A8S9A1F0"/>
<comment type="caution">
    <text evidence="2">The sequence shown here is derived from an EMBL/GenBank/DDBJ whole genome shotgun (WGS) entry which is preliminary data.</text>
</comment>
<dbReference type="EMBL" id="NMPR01000011">
    <property type="protein sequence ID" value="KAA8635578.1"/>
    <property type="molecule type" value="Genomic_DNA"/>
</dbReference>
<gene>
    <name evidence="2" type="ORF">SMACR_09623</name>
</gene>
<evidence type="ECO:0000313" key="3">
    <source>
        <dbReference type="Proteomes" id="UP000433876"/>
    </source>
</evidence>
<name>A0A8S9A1F0_SORMA</name>
<organism evidence="2 3">
    <name type="scientific">Sordaria macrospora</name>
    <dbReference type="NCBI Taxonomy" id="5147"/>
    <lineage>
        <taxon>Eukaryota</taxon>
        <taxon>Fungi</taxon>
        <taxon>Dikarya</taxon>
        <taxon>Ascomycota</taxon>
        <taxon>Pezizomycotina</taxon>
        <taxon>Sordariomycetes</taxon>
        <taxon>Sordariomycetidae</taxon>
        <taxon>Sordariales</taxon>
        <taxon>Sordariaceae</taxon>
        <taxon>Sordaria</taxon>
    </lineage>
</organism>
<proteinExistence type="predicted"/>